<dbReference type="OrthoDB" id="34713at2157"/>
<accession>A0A6N0NVA2</accession>
<dbReference type="AlphaFoldDB" id="A0A6N0NVA2"/>
<organism evidence="1 2">
    <name type="scientific">Metallosphaera tengchongensis</name>
    <dbReference type="NCBI Taxonomy" id="1532350"/>
    <lineage>
        <taxon>Archaea</taxon>
        <taxon>Thermoproteota</taxon>
        <taxon>Thermoprotei</taxon>
        <taxon>Sulfolobales</taxon>
        <taxon>Sulfolobaceae</taxon>
        <taxon>Metallosphaera</taxon>
    </lineage>
</organism>
<dbReference type="SUPFAM" id="SSF52540">
    <property type="entry name" value="P-loop containing nucleoside triphosphate hydrolases"/>
    <property type="match status" value="1"/>
</dbReference>
<dbReference type="Proteomes" id="UP000509301">
    <property type="component" value="Chromosome"/>
</dbReference>
<proteinExistence type="predicted"/>
<evidence type="ECO:0000313" key="2">
    <source>
        <dbReference type="Proteomes" id="UP000509301"/>
    </source>
</evidence>
<name>A0A6N0NVA2_9CREN</name>
<evidence type="ECO:0000313" key="1">
    <source>
        <dbReference type="EMBL" id="QKR00127.1"/>
    </source>
</evidence>
<gene>
    <name evidence="1" type="ORF">GWK48_06840</name>
</gene>
<protein>
    <recommendedName>
        <fullName evidence="3">CobQ/CobB/MinD/ParA nucleotide binding domain-containing protein</fullName>
    </recommendedName>
</protein>
<sequence length="227" mass="25318">MSALLALGLAEKGMRVSLIDLDPLGYSSHLLGVREPNLSHNSTEEIQFQGEINVGRGSVNVLKIFGHVGLWNLLKSLPREEIQQRLEHYLKVTKNTKYVITDKSQFTGNTKIVQDIITESLNQFTKKRLYITDSNSINLELTAKLVNEDIDPFGVIINMVPPFPSAMEKAREVASLFKGLVVVNPFIESLFNVDSLSTDLIPVTIRKLIGFLDSPAPDLLVIMPDME</sequence>
<evidence type="ECO:0008006" key="3">
    <source>
        <dbReference type="Google" id="ProtNLM"/>
    </source>
</evidence>
<keyword evidence="2" id="KW-1185">Reference proteome</keyword>
<dbReference type="EMBL" id="CP049074">
    <property type="protein sequence ID" value="QKR00127.1"/>
    <property type="molecule type" value="Genomic_DNA"/>
</dbReference>
<reference evidence="1 2" key="1">
    <citation type="submission" date="2020-02" db="EMBL/GenBank/DDBJ databases">
        <title>Comparative genome analysis reveals the metabolism and evolution of the thermophilic archaeal genus Metallosphaera.</title>
        <authorList>
            <person name="Jiang C."/>
        </authorList>
    </citation>
    <scope>NUCLEOTIDE SEQUENCE [LARGE SCALE GENOMIC DNA]</scope>
    <source>
        <strain evidence="1 2">Ric-A</strain>
    </source>
</reference>
<dbReference type="InterPro" id="IPR027417">
    <property type="entry name" value="P-loop_NTPase"/>
</dbReference>
<dbReference type="KEGG" id="mten:GWK48_06840"/>
<dbReference type="Gene3D" id="3.40.50.300">
    <property type="entry name" value="P-loop containing nucleotide triphosphate hydrolases"/>
    <property type="match status" value="1"/>
</dbReference>